<dbReference type="RefSeq" id="WP_229740126.1">
    <property type="nucleotide sequence ID" value="NZ_BMNE01000006.1"/>
</dbReference>
<dbReference type="Proteomes" id="UP000658127">
    <property type="component" value="Unassembled WGS sequence"/>
</dbReference>
<keyword evidence="2 4" id="KW-0238">DNA-binding</keyword>
<feature type="DNA-binding region" description="H-T-H motif" evidence="4">
    <location>
        <begin position="28"/>
        <end position="47"/>
    </location>
</feature>
<dbReference type="Pfam" id="PF13305">
    <property type="entry name" value="TetR_C_33"/>
    <property type="match status" value="1"/>
</dbReference>
<dbReference type="SUPFAM" id="SSF48498">
    <property type="entry name" value="Tetracyclin repressor-like, C-terminal domain"/>
    <property type="match status" value="1"/>
</dbReference>
<comment type="caution">
    <text evidence="6">The sequence shown here is derived from an EMBL/GenBank/DDBJ whole genome shotgun (WGS) entry which is preliminary data.</text>
</comment>
<gene>
    <name evidence="6" type="ORF">GCM10011610_52910</name>
</gene>
<protein>
    <submittedName>
        <fullName evidence="6">TetR-family transcriptional regulator</fullName>
    </submittedName>
</protein>
<evidence type="ECO:0000313" key="6">
    <source>
        <dbReference type="EMBL" id="GGN92010.1"/>
    </source>
</evidence>
<dbReference type="EMBL" id="BMNE01000006">
    <property type="protein sequence ID" value="GGN92010.1"/>
    <property type="molecule type" value="Genomic_DNA"/>
</dbReference>
<evidence type="ECO:0000256" key="4">
    <source>
        <dbReference type="PROSITE-ProRule" id="PRU00335"/>
    </source>
</evidence>
<dbReference type="InterPro" id="IPR001647">
    <property type="entry name" value="HTH_TetR"/>
</dbReference>
<dbReference type="PANTHER" id="PTHR30055:SF234">
    <property type="entry name" value="HTH-TYPE TRANSCRIPTIONAL REGULATOR BETI"/>
    <property type="match status" value="1"/>
</dbReference>
<keyword evidence="3" id="KW-0804">Transcription</keyword>
<dbReference type="InterPro" id="IPR025996">
    <property type="entry name" value="MT1864/Rv1816-like_C"/>
</dbReference>
<reference evidence="7" key="1">
    <citation type="journal article" date="2019" name="Int. J. Syst. Evol. Microbiol.">
        <title>The Global Catalogue of Microorganisms (GCM) 10K type strain sequencing project: providing services to taxonomists for standard genome sequencing and annotation.</title>
        <authorList>
            <consortium name="The Broad Institute Genomics Platform"/>
            <consortium name="The Broad Institute Genome Sequencing Center for Infectious Disease"/>
            <person name="Wu L."/>
            <person name="Ma J."/>
        </authorList>
    </citation>
    <scope>NUCLEOTIDE SEQUENCE [LARGE SCALE GENOMIC DNA]</scope>
    <source>
        <strain evidence="7">CGMCC 4.7329</strain>
    </source>
</reference>
<accession>A0ABQ2KTK1</accession>
<evidence type="ECO:0000256" key="1">
    <source>
        <dbReference type="ARBA" id="ARBA00023015"/>
    </source>
</evidence>
<proteinExistence type="predicted"/>
<evidence type="ECO:0000256" key="2">
    <source>
        <dbReference type="ARBA" id="ARBA00023125"/>
    </source>
</evidence>
<organism evidence="6 7">
    <name type="scientific">Nocardia rhizosphaerihabitans</name>
    <dbReference type="NCBI Taxonomy" id="1691570"/>
    <lineage>
        <taxon>Bacteria</taxon>
        <taxon>Bacillati</taxon>
        <taxon>Actinomycetota</taxon>
        <taxon>Actinomycetes</taxon>
        <taxon>Mycobacteriales</taxon>
        <taxon>Nocardiaceae</taxon>
        <taxon>Nocardia</taxon>
    </lineage>
</organism>
<dbReference type="PANTHER" id="PTHR30055">
    <property type="entry name" value="HTH-TYPE TRANSCRIPTIONAL REGULATOR RUTR"/>
    <property type="match status" value="1"/>
</dbReference>
<sequence length="197" mass="20729">MSANATLRDRLIATALDLLRDEPPETLSIRKVAQALGTSHQAPYVHFGDRRRFLAAVAGAGLAQAAADAETAVATAGPSPEDRLRALVRAYVGFVDTRPHVHALAFGPLVAMSDDPVLLTAATRYWTVLSTTVAANQPAGVDEDEVARRTAMIWGTVHGIAGLAAAGKIPIGVPADRITLLDNAVHAMLTGWRIGEP</sequence>
<evidence type="ECO:0000259" key="5">
    <source>
        <dbReference type="PROSITE" id="PS50977"/>
    </source>
</evidence>
<evidence type="ECO:0000256" key="3">
    <source>
        <dbReference type="ARBA" id="ARBA00023163"/>
    </source>
</evidence>
<dbReference type="InterPro" id="IPR036271">
    <property type="entry name" value="Tet_transcr_reg_TetR-rel_C_sf"/>
</dbReference>
<keyword evidence="7" id="KW-1185">Reference proteome</keyword>
<dbReference type="SUPFAM" id="SSF46689">
    <property type="entry name" value="Homeodomain-like"/>
    <property type="match status" value="1"/>
</dbReference>
<feature type="domain" description="HTH tetR-type" evidence="5">
    <location>
        <begin position="5"/>
        <end position="65"/>
    </location>
</feature>
<dbReference type="InterPro" id="IPR009057">
    <property type="entry name" value="Homeodomain-like_sf"/>
</dbReference>
<name>A0ABQ2KTK1_9NOCA</name>
<evidence type="ECO:0000313" key="7">
    <source>
        <dbReference type="Proteomes" id="UP000658127"/>
    </source>
</evidence>
<dbReference type="Gene3D" id="1.10.357.10">
    <property type="entry name" value="Tetracycline Repressor, domain 2"/>
    <property type="match status" value="1"/>
</dbReference>
<keyword evidence="1" id="KW-0805">Transcription regulation</keyword>
<dbReference type="InterPro" id="IPR050109">
    <property type="entry name" value="HTH-type_TetR-like_transc_reg"/>
</dbReference>
<dbReference type="PROSITE" id="PS50977">
    <property type="entry name" value="HTH_TETR_2"/>
    <property type="match status" value="1"/>
</dbReference>